<dbReference type="Gramene" id="mRNA:HanXRQr2_Chr01g0028861">
    <property type="protein sequence ID" value="mRNA:HanXRQr2_Chr01g0028861"/>
    <property type="gene ID" value="HanXRQr2_Chr01g0028861"/>
</dbReference>
<dbReference type="AlphaFoldDB" id="A0A9K3P3H4"/>
<evidence type="ECO:0000313" key="3">
    <source>
        <dbReference type="Proteomes" id="UP000215914"/>
    </source>
</evidence>
<dbReference type="InterPro" id="IPR036047">
    <property type="entry name" value="F-box-like_dom_sf"/>
</dbReference>
<comment type="caution">
    <text evidence="2">The sequence shown here is derived from an EMBL/GenBank/DDBJ whole genome shotgun (WGS) entry which is preliminary data.</text>
</comment>
<dbReference type="Gene3D" id="3.80.10.10">
    <property type="entry name" value="Ribonuclease Inhibitor"/>
    <property type="match status" value="1"/>
</dbReference>
<name>A0A9K3P3H4_HELAN</name>
<organism evidence="2 3">
    <name type="scientific">Helianthus annuus</name>
    <name type="common">Common sunflower</name>
    <dbReference type="NCBI Taxonomy" id="4232"/>
    <lineage>
        <taxon>Eukaryota</taxon>
        <taxon>Viridiplantae</taxon>
        <taxon>Streptophyta</taxon>
        <taxon>Embryophyta</taxon>
        <taxon>Tracheophyta</taxon>
        <taxon>Spermatophyta</taxon>
        <taxon>Magnoliopsida</taxon>
        <taxon>eudicotyledons</taxon>
        <taxon>Gunneridae</taxon>
        <taxon>Pentapetalae</taxon>
        <taxon>asterids</taxon>
        <taxon>campanulids</taxon>
        <taxon>Asterales</taxon>
        <taxon>Asteraceae</taxon>
        <taxon>Asteroideae</taxon>
        <taxon>Heliantheae alliance</taxon>
        <taxon>Heliantheae</taxon>
        <taxon>Helianthus</taxon>
    </lineage>
</organism>
<sequence>MSKVLLNVMTDNHHKRRRFLTSNADDDDIISNFPEDLINPILERLPVKDAVRTSVLSKRWRYRWTTMRKLDLIHGFSGQFLKIGAFSCHGFTRVISQIMIHHQGPILTFLLHIPKEIVLDSFQEVDQWMLILSRNNVRKITIVNLNLIYQIPYSVFSCLELTALGLNKCIFKPPLAFKGFPNLQVIILTNVNFGVNLGGTVINLPQLKGLILYGCGNVNNFNIKAEKLQNLCVTGCPDANAMVLQLLHSEHLNSVHICRLSRSIKDFSQVKRFSFTIDGYFLKILAAEKFPNSLPHVVQCLQELEFTSFSFGDLNQFQGALCMLRNSPNLKGLRVTHMLMGQEADLQLTSNYLESPDCLDQTLLMLQTVEMTSLEGSRPELLFVKLLLDCCPHLENMIIQPKSTIDAEKKAQHCKGCFDVPTSLTKSKSGLLGSGAIIL</sequence>
<dbReference type="SUPFAM" id="SSF81383">
    <property type="entry name" value="F-box domain"/>
    <property type="match status" value="1"/>
</dbReference>
<proteinExistence type="predicted"/>
<dbReference type="PANTHER" id="PTHR31639:SF333">
    <property type="entry name" value="F-BOX DOMAIN, FBD DOMAIN, LEUCINE-RICH REPEAT DOMAIN, L DOMAIN-LIKE PROTEIN-RELATED"/>
    <property type="match status" value="1"/>
</dbReference>
<dbReference type="PROSITE" id="PS50181">
    <property type="entry name" value="FBOX"/>
    <property type="match status" value="1"/>
</dbReference>
<dbReference type="PANTHER" id="PTHR31639">
    <property type="entry name" value="F-BOX PROTEIN-LIKE"/>
    <property type="match status" value="1"/>
</dbReference>
<dbReference type="Pfam" id="PF23622">
    <property type="entry name" value="LRR_At1g61320_AtMIF1"/>
    <property type="match status" value="1"/>
</dbReference>
<dbReference type="Pfam" id="PF00646">
    <property type="entry name" value="F-box"/>
    <property type="match status" value="1"/>
</dbReference>
<feature type="domain" description="F-box" evidence="1">
    <location>
        <begin position="27"/>
        <end position="61"/>
    </location>
</feature>
<dbReference type="InterPro" id="IPR055357">
    <property type="entry name" value="LRR_At1g61320_AtMIF1"/>
</dbReference>
<dbReference type="EMBL" id="MNCJ02000316">
    <property type="protein sequence ID" value="KAF5822636.1"/>
    <property type="molecule type" value="Genomic_DNA"/>
</dbReference>
<reference evidence="2" key="1">
    <citation type="journal article" date="2017" name="Nature">
        <title>The sunflower genome provides insights into oil metabolism, flowering and Asterid evolution.</title>
        <authorList>
            <person name="Badouin H."/>
            <person name="Gouzy J."/>
            <person name="Grassa C.J."/>
            <person name="Murat F."/>
            <person name="Staton S.E."/>
            <person name="Cottret L."/>
            <person name="Lelandais-Briere C."/>
            <person name="Owens G.L."/>
            <person name="Carrere S."/>
            <person name="Mayjonade B."/>
            <person name="Legrand L."/>
            <person name="Gill N."/>
            <person name="Kane N.C."/>
            <person name="Bowers J.E."/>
            <person name="Hubner S."/>
            <person name="Bellec A."/>
            <person name="Berard A."/>
            <person name="Berges H."/>
            <person name="Blanchet N."/>
            <person name="Boniface M.C."/>
            <person name="Brunel D."/>
            <person name="Catrice O."/>
            <person name="Chaidir N."/>
            <person name="Claudel C."/>
            <person name="Donnadieu C."/>
            <person name="Faraut T."/>
            <person name="Fievet G."/>
            <person name="Helmstetter N."/>
            <person name="King M."/>
            <person name="Knapp S.J."/>
            <person name="Lai Z."/>
            <person name="Le Paslier M.C."/>
            <person name="Lippi Y."/>
            <person name="Lorenzon L."/>
            <person name="Mandel J.R."/>
            <person name="Marage G."/>
            <person name="Marchand G."/>
            <person name="Marquand E."/>
            <person name="Bret-Mestries E."/>
            <person name="Morien E."/>
            <person name="Nambeesan S."/>
            <person name="Nguyen T."/>
            <person name="Pegot-Espagnet P."/>
            <person name="Pouilly N."/>
            <person name="Raftis F."/>
            <person name="Sallet E."/>
            <person name="Schiex T."/>
            <person name="Thomas J."/>
            <person name="Vandecasteele C."/>
            <person name="Vares D."/>
            <person name="Vear F."/>
            <person name="Vautrin S."/>
            <person name="Crespi M."/>
            <person name="Mangin B."/>
            <person name="Burke J.M."/>
            <person name="Salse J."/>
            <person name="Munos S."/>
            <person name="Vincourt P."/>
            <person name="Rieseberg L.H."/>
            <person name="Langlade N.B."/>
        </authorList>
    </citation>
    <scope>NUCLEOTIDE SEQUENCE</scope>
    <source>
        <tissue evidence="2">Leaves</tissue>
    </source>
</reference>
<reference evidence="2" key="2">
    <citation type="submission" date="2020-06" db="EMBL/GenBank/DDBJ databases">
        <title>Helianthus annuus Genome sequencing and assembly Release 2.</title>
        <authorList>
            <person name="Gouzy J."/>
            <person name="Langlade N."/>
            <person name="Munos S."/>
        </authorList>
    </citation>
    <scope>NUCLEOTIDE SEQUENCE</scope>
    <source>
        <tissue evidence="2">Leaves</tissue>
    </source>
</reference>
<dbReference type="OrthoDB" id="1722980at2759"/>
<dbReference type="InterPro" id="IPR032675">
    <property type="entry name" value="LRR_dom_sf"/>
</dbReference>
<dbReference type="InterPro" id="IPR001810">
    <property type="entry name" value="F-box_dom"/>
</dbReference>
<evidence type="ECO:0000259" key="1">
    <source>
        <dbReference type="PROSITE" id="PS50181"/>
    </source>
</evidence>
<dbReference type="CDD" id="cd22160">
    <property type="entry name" value="F-box_AtFBL13-like"/>
    <property type="match status" value="1"/>
</dbReference>
<protein>
    <submittedName>
        <fullName evidence="2">F-box domain, leucine-rich repeat domain superfamily, F-box-like domain superfamily</fullName>
    </submittedName>
</protein>
<evidence type="ECO:0000313" key="2">
    <source>
        <dbReference type="EMBL" id="KAF5822636.1"/>
    </source>
</evidence>
<dbReference type="Proteomes" id="UP000215914">
    <property type="component" value="Unassembled WGS sequence"/>
</dbReference>
<dbReference type="SUPFAM" id="SSF52047">
    <property type="entry name" value="RNI-like"/>
    <property type="match status" value="1"/>
</dbReference>
<accession>A0A9K3P3H4</accession>
<gene>
    <name evidence="2" type="ORF">HanXRQr2_Chr01g0028861</name>
</gene>
<keyword evidence="3" id="KW-1185">Reference proteome</keyword>
<dbReference type="InterPro" id="IPR053781">
    <property type="entry name" value="F-box_AtFBL13-like"/>
</dbReference>